<feature type="chain" id="PRO_5023942131" description="AB hydrolase-1 domain-containing protein" evidence="1">
    <location>
        <begin position="24"/>
        <end position="438"/>
    </location>
</feature>
<dbReference type="PANTHER" id="PTHR11440">
    <property type="entry name" value="LECITHIN-CHOLESTEROL ACYLTRANSFERASE-RELATED"/>
    <property type="match status" value="1"/>
</dbReference>
<comment type="caution">
    <text evidence="2">The sequence shown here is derived from an EMBL/GenBank/DDBJ whole genome shotgun (WGS) entry which is preliminary data.</text>
</comment>
<dbReference type="Gene3D" id="3.40.50.1820">
    <property type="entry name" value="alpha/beta hydrolase"/>
    <property type="match status" value="1"/>
</dbReference>
<evidence type="ECO:0000313" key="3">
    <source>
        <dbReference type="Proteomes" id="UP000324897"/>
    </source>
</evidence>
<dbReference type="EMBL" id="RWGY01000007">
    <property type="protein sequence ID" value="TVU39406.1"/>
    <property type="molecule type" value="Genomic_DNA"/>
</dbReference>
<dbReference type="GO" id="GO:0006629">
    <property type="term" value="P:lipid metabolic process"/>
    <property type="evidence" value="ECO:0007669"/>
    <property type="project" value="InterPro"/>
</dbReference>
<keyword evidence="3" id="KW-1185">Reference proteome</keyword>
<dbReference type="AlphaFoldDB" id="A0A5J9VUV0"/>
<accession>A0A5J9VUV0</accession>
<evidence type="ECO:0000256" key="1">
    <source>
        <dbReference type="SAM" id="SignalP"/>
    </source>
</evidence>
<evidence type="ECO:0000313" key="2">
    <source>
        <dbReference type="EMBL" id="TVU39406.1"/>
    </source>
</evidence>
<gene>
    <name evidence="2" type="ORF">EJB05_12823</name>
</gene>
<dbReference type="GO" id="GO:0008374">
    <property type="term" value="F:O-acyltransferase activity"/>
    <property type="evidence" value="ECO:0007669"/>
    <property type="project" value="InterPro"/>
</dbReference>
<dbReference type="InterPro" id="IPR029058">
    <property type="entry name" value="AB_hydrolase_fold"/>
</dbReference>
<dbReference type="Proteomes" id="UP000324897">
    <property type="component" value="Chromosome 4"/>
</dbReference>
<keyword evidence="1" id="KW-0732">Signal</keyword>
<dbReference type="InterPro" id="IPR003386">
    <property type="entry name" value="LACT/PDAT_acylTrfase"/>
</dbReference>
<dbReference type="Pfam" id="PF02450">
    <property type="entry name" value="LCAT"/>
    <property type="match status" value="1"/>
</dbReference>
<reference evidence="2 3" key="1">
    <citation type="journal article" date="2019" name="Sci. Rep.">
        <title>A high-quality genome of Eragrostis curvula grass provides insights into Poaceae evolution and supports new strategies to enhance forage quality.</title>
        <authorList>
            <person name="Carballo J."/>
            <person name="Santos B.A.C.M."/>
            <person name="Zappacosta D."/>
            <person name="Garbus I."/>
            <person name="Selva J.P."/>
            <person name="Gallo C.A."/>
            <person name="Diaz A."/>
            <person name="Albertini E."/>
            <person name="Caccamo M."/>
            <person name="Echenique V."/>
        </authorList>
    </citation>
    <scope>NUCLEOTIDE SEQUENCE [LARGE SCALE GENOMIC DNA]</scope>
    <source>
        <strain evidence="3">cv. Victoria</strain>
        <tissue evidence="2">Leaf</tissue>
    </source>
</reference>
<sequence length="438" mass="49396">MAGITPLLRLLPLLLLLLHPSLREYLTVSRRPNGGVDVGANELHPIVLLAGLGCSDIEARLTEAYRPSTPSCGAMKGKGWFSLWENATDLVTHDYLQCFEEQMRLVYDPAVNDYRNLPGVETRIPKFGSVRGFHDKNPLHSKTCVDYVREALEGLGYRDNDTMFGAPYDWRHTPPIPGQASQAYSHYFQQFKELVEAASSRHRKRKAIIFGHSYGGMVALEFVRNMPPAWRNRHIKHLILAAPTLSTGFMYMVSSLVSAGSLQVIYVPDTDDSSVTKLWRSFETAISDLPSPAVFGHEPIVVTKRRNYSAYDMEDLLAAFGLAGSIEPFKRRMVPKMQYSEAPMVPITCINGVDNRTPRQLVFWDGDYNAEPEIVYGDGDGFVNLISMTAFEEDMCRQPRQKKQFKSVKIPKVGHREILTDELAVKKVVEEILEANRL</sequence>
<proteinExistence type="predicted"/>
<feature type="signal peptide" evidence="1">
    <location>
        <begin position="1"/>
        <end position="23"/>
    </location>
</feature>
<dbReference type="SUPFAM" id="SSF53474">
    <property type="entry name" value="alpha/beta-Hydrolases"/>
    <property type="match status" value="1"/>
</dbReference>
<name>A0A5J9VUV0_9POAL</name>
<dbReference type="OrthoDB" id="599078at2759"/>
<feature type="non-terminal residue" evidence="2">
    <location>
        <position position="1"/>
    </location>
</feature>
<evidence type="ECO:0008006" key="4">
    <source>
        <dbReference type="Google" id="ProtNLM"/>
    </source>
</evidence>
<organism evidence="2 3">
    <name type="scientific">Eragrostis curvula</name>
    <name type="common">weeping love grass</name>
    <dbReference type="NCBI Taxonomy" id="38414"/>
    <lineage>
        <taxon>Eukaryota</taxon>
        <taxon>Viridiplantae</taxon>
        <taxon>Streptophyta</taxon>
        <taxon>Embryophyta</taxon>
        <taxon>Tracheophyta</taxon>
        <taxon>Spermatophyta</taxon>
        <taxon>Magnoliopsida</taxon>
        <taxon>Liliopsida</taxon>
        <taxon>Poales</taxon>
        <taxon>Poaceae</taxon>
        <taxon>PACMAD clade</taxon>
        <taxon>Chloridoideae</taxon>
        <taxon>Eragrostideae</taxon>
        <taxon>Eragrostidinae</taxon>
        <taxon>Eragrostis</taxon>
    </lineage>
</organism>
<protein>
    <recommendedName>
        <fullName evidence="4">AB hydrolase-1 domain-containing protein</fullName>
    </recommendedName>
</protein>
<dbReference type="Gramene" id="TVU39406">
    <property type="protein sequence ID" value="TVU39406"/>
    <property type="gene ID" value="EJB05_12823"/>
</dbReference>